<dbReference type="GO" id="GO:0003824">
    <property type="term" value="F:catalytic activity"/>
    <property type="evidence" value="ECO:0007669"/>
    <property type="project" value="InterPro"/>
</dbReference>
<accession>A0A2S6N4Q9</accession>
<reference evidence="7 8" key="1">
    <citation type="journal article" date="2018" name="Arch. Microbiol.">
        <title>New insights into the metabolic potential of the phototrophic purple bacterium Rhodopila globiformis DSM 161(T) from its draft genome sequence and evidence for a vanadium-dependent nitrogenase.</title>
        <authorList>
            <person name="Imhoff J.F."/>
            <person name="Rahn T."/>
            <person name="Kunzel S."/>
            <person name="Neulinger S.C."/>
        </authorList>
    </citation>
    <scope>NUCLEOTIDE SEQUENCE [LARGE SCALE GENOMIC DNA]</scope>
    <source>
        <strain evidence="7 8">DSM 161</strain>
    </source>
</reference>
<keyword evidence="8" id="KW-1185">Reference proteome</keyword>
<organism evidence="7 8">
    <name type="scientific">Rhodopila globiformis</name>
    <name type="common">Rhodopseudomonas globiformis</name>
    <dbReference type="NCBI Taxonomy" id="1071"/>
    <lineage>
        <taxon>Bacteria</taxon>
        <taxon>Pseudomonadati</taxon>
        <taxon>Pseudomonadota</taxon>
        <taxon>Alphaproteobacteria</taxon>
        <taxon>Acetobacterales</taxon>
        <taxon>Acetobacteraceae</taxon>
        <taxon>Rhodopila</taxon>
    </lineage>
</organism>
<dbReference type="CDD" id="cd01335">
    <property type="entry name" value="Radical_SAM"/>
    <property type="match status" value="1"/>
</dbReference>
<dbReference type="PANTHER" id="PTHR11228:SF7">
    <property type="entry name" value="PQQA PEPTIDE CYCLASE"/>
    <property type="match status" value="1"/>
</dbReference>
<dbReference type="InterPro" id="IPR013785">
    <property type="entry name" value="Aldolase_TIM"/>
</dbReference>
<comment type="cofactor">
    <cofactor evidence="1">
        <name>[4Fe-4S] cluster</name>
        <dbReference type="ChEBI" id="CHEBI:49883"/>
    </cofactor>
</comment>
<evidence type="ECO:0000256" key="3">
    <source>
        <dbReference type="ARBA" id="ARBA00022723"/>
    </source>
</evidence>
<keyword evidence="3" id="KW-0479">Metal-binding</keyword>
<dbReference type="InterPro" id="IPR050377">
    <property type="entry name" value="Radical_SAM_PqqE_MftC-like"/>
</dbReference>
<dbReference type="SUPFAM" id="SSF102114">
    <property type="entry name" value="Radical SAM enzymes"/>
    <property type="match status" value="1"/>
</dbReference>
<evidence type="ECO:0000256" key="2">
    <source>
        <dbReference type="ARBA" id="ARBA00022691"/>
    </source>
</evidence>
<dbReference type="PROSITE" id="PS51918">
    <property type="entry name" value="RADICAL_SAM"/>
    <property type="match status" value="1"/>
</dbReference>
<dbReference type="PANTHER" id="PTHR11228">
    <property type="entry name" value="RADICAL SAM DOMAIN PROTEIN"/>
    <property type="match status" value="1"/>
</dbReference>
<dbReference type="Pfam" id="PF04055">
    <property type="entry name" value="Radical_SAM"/>
    <property type="match status" value="1"/>
</dbReference>
<dbReference type="GO" id="GO:0051536">
    <property type="term" value="F:iron-sulfur cluster binding"/>
    <property type="evidence" value="ECO:0007669"/>
    <property type="project" value="UniProtKB-KW"/>
</dbReference>
<dbReference type="InterPro" id="IPR058240">
    <property type="entry name" value="rSAM_sf"/>
</dbReference>
<sequence length="346" mass="38341">MASRCRCSPLRWRLTPGCICRDERAGMNWIDSLAAPLFVSWQLTRACDLACLHCCTDSAPNKPLADELDADAAMRLAEDIVRHDVPYVMLCGGEPLIVPYFFDIAEYLGRAGVKLKIETNGQRFDAAAAERLKRLPIRSIQISLDGDTQDVYGRQRPGASLAKTHAACRAVRDAGLPLEVTFAPTRMNIHQAEAVIARARDLGAFRFNTGALMRIGRAARLWPRIAPSEADYARFRETLHRQQHIIDDTMQFCHDPFAIEAGLQQSLGSPPATLMVLPNGWVKVVAAIGYVCGDLRRMTLTEVWDSYRAAWRNETVLDAIRRAIAAEAGHADANTWQSIPDEGAVT</sequence>
<proteinExistence type="predicted"/>
<dbReference type="EMBL" id="NHRY01000224">
    <property type="protein sequence ID" value="PPQ29594.1"/>
    <property type="molecule type" value="Genomic_DNA"/>
</dbReference>
<dbReference type="Proteomes" id="UP000239724">
    <property type="component" value="Unassembled WGS sequence"/>
</dbReference>
<dbReference type="SFLD" id="SFLDG01067">
    <property type="entry name" value="SPASM/twitch_domain_containing"/>
    <property type="match status" value="1"/>
</dbReference>
<feature type="domain" description="Radical SAM core" evidence="6">
    <location>
        <begin position="33"/>
        <end position="248"/>
    </location>
</feature>
<dbReference type="Gene3D" id="3.20.20.70">
    <property type="entry name" value="Aldolase class I"/>
    <property type="match status" value="1"/>
</dbReference>
<keyword evidence="5" id="KW-0411">Iron-sulfur</keyword>
<dbReference type="GO" id="GO:0046872">
    <property type="term" value="F:metal ion binding"/>
    <property type="evidence" value="ECO:0007669"/>
    <property type="project" value="UniProtKB-KW"/>
</dbReference>
<comment type="caution">
    <text evidence="7">The sequence shown here is derived from an EMBL/GenBank/DDBJ whole genome shotgun (WGS) entry which is preliminary data.</text>
</comment>
<keyword evidence="4" id="KW-0408">Iron</keyword>
<evidence type="ECO:0000313" key="8">
    <source>
        <dbReference type="Proteomes" id="UP000239724"/>
    </source>
</evidence>
<dbReference type="SFLD" id="SFLDS00029">
    <property type="entry name" value="Radical_SAM"/>
    <property type="match status" value="1"/>
</dbReference>
<dbReference type="InterPro" id="IPR006638">
    <property type="entry name" value="Elp3/MiaA/NifB-like_rSAM"/>
</dbReference>
<dbReference type="InterPro" id="IPR007197">
    <property type="entry name" value="rSAM"/>
</dbReference>
<name>A0A2S6N4Q9_RHOGL</name>
<evidence type="ECO:0000256" key="5">
    <source>
        <dbReference type="ARBA" id="ARBA00023014"/>
    </source>
</evidence>
<evidence type="ECO:0000259" key="6">
    <source>
        <dbReference type="PROSITE" id="PS51918"/>
    </source>
</evidence>
<evidence type="ECO:0000256" key="4">
    <source>
        <dbReference type="ARBA" id="ARBA00023004"/>
    </source>
</evidence>
<gene>
    <name evidence="7" type="ORF">CCS01_21275</name>
</gene>
<keyword evidence="2" id="KW-0949">S-adenosyl-L-methionine</keyword>
<evidence type="ECO:0000313" key="7">
    <source>
        <dbReference type="EMBL" id="PPQ29594.1"/>
    </source>
</evidence>
<protein>
    <recommendedName>
        <fullName evidence="6">Radical SAM core domain-containing protein</fullName>
    </recommendedName>
</protein>
<dbReference type="SMART" id="SM00729">
    <property type="entry name" value="Elp3"/>
    <property type="match status" value="1"/>
</dbReference>
<dbReference type="AlphaFoldDB" id="A0A2S6N4Q9"/>
<evidence type="ECO:0000256" key="1">
    <source>
        <dbReference type="ARBA" id="ARBA00001966"/>
    </source>
</evidence>